<evidence type="ECO:0000313" key="1">
    <source>
        <dbReference type="EMBL" id="QSL92061.1"/>
    </source>
</evidence>
<protein>
    <submittedName>
        <fullName evidence="1">Acyltransferase</fullName>
    </submittedName>
</protein>
<dbReference type="EMBL" id="CP070505">
    <property type="protein sequence ID" value="QSL92061.1"/>
    <property type="molecule type" value="Genomic_DNA"/>
</dbReference>
<dbReference type="CDD" id="cd04647">
    <property type="entry name" value="LbH_MAT_like"/>
    <property type="match status" value="1"/>
</dbReference>
<dbReference type="RefSeq" id="WP_206417662.1">
    <property type="nucleotide sequence ID" value="NZ_CP070505.1"/>
</dbReference>
<dbReference type="GO" id="GO:0016746">
    <property type="term" value="F:acyltransferase activity"/>
    <property type="evidence" value="ECO:0007669"/>
    <property type="project" value="UniProtKB-KW"/>
</dbReference>
<gene>
    <name evidence="1" type="ORF">JWV26_20215</name>
</gene>
<dbReference type="Gene3D" id="2.160.10.10">
    <property type="entry name" value="Hexapeptide repeat proteins"/>
    <property type="match status" value="1"/>
</dbReference>
<dbReference type="SUPFAM" id="SSF51161">
    <property type="entry name" value="Trimeric LpxA-like enzymes"/>
    <property type="match status" value="1"/>
</dbReference>
<dbReference type="InterPro" id="IPR051159">
    <property type="entry name" value="Hexapeptide_acetyltransf"/>
</dbReference>
<dbReference type="InterPro" id="IPR001451">
    <property type="entry name" value="Hexapep"/>
</dbReference>
<dbReference type="AlphaFoldDB" id="A0ABD7DUA7"/>
<dbReference type="InterPro" id="IPR011004">
    <property type="entry name" value="Trimer_LpxA-like_sf"/>
</dbReference>
<organism evidence="1 2">
    <name type="scientific">Ectopseudomonas toyotomiensis</name>
    <dbReference type="NCBI Taxonomy" id="554344"/>
    <lineage>
        <taxon>Bacteria</taxon>
        <taxon>Pseudomonadati</taxon>
        <taxon>Pseudomonadota</taxon>
        <taxon>Gammaproteobacteria</taxon>
        <taxon>Pseudomonadales</taxon>
        <taxon>Pseudomonadaceae</taxon>
        <taxon>Ectopseudomonas</taxon>
    </lineage>
</organism>
<keyword evidence="1" id="KW-0808">Transferase</keyword>
<name>A0ABD7DUA7_9GAMM</name>
<dbReference type="KEGG" id="pty:JWV26_20215"/>
<dbReference type="Proteomes" id="UP000663658">
    <property type="component" value="Chromosome"/>
</dbReference>
<evidence type="ECO:0000313" key="2">
    <source>
        <dbReference type="Proteomes" id="UP000663658"/>
    </source>
</evidence>
<dbReference type="PANTHER" id="PTHR23416">
    <property type="entry name" value="SIALIC ACID SYNTHASE-RELATED"/>
    <property type="match status" value="1"/>
</dbReference>
<sequence length="172" mass="19101">MKSLLKTLYIKLRRALAWGYRYRVATRCRSHGAGLTVNFYSTVTATTVLGTNVNFNGMTIRGAGKVLIGDNFHSGQDCLILTDNHNYDCGTAIPYDSTVISRDVRIHDNVWLGDRVIILGGVTLEEGAIVQAGSVVTKSVPKYAIVGGHPAQVFKYRDREHYDRLKAEGRFH</sequence>
<proteinExistence type="predicted"/>
<keyword evidence="1" id="KW-0012">Acyltransferase</keyword>
<accession>A0ABD7DUA7</accession>
<reference evidence="1 2" key="1">
    <citation type="submission" date="2021-02" db="EMBL/GenBank/DDBJ databases">
        <title>Whole genome sequencing of Pseudomonas alcaliphila strain SM2.</title>
        <authorList>
            <person name="Alshamsi M.S."/>
            <person name="Sudalaimuthuasari N."/>
            <person name="Kundu B."/>
            <person name="AlMaskari R.S."/>
            <person name="Elmahi Y."/>
            <person name="Mundra S."/>
            <person name="Chandran S."/>
            <person name="Malik S."/>
            <person name="Hazzouri K.M."/>
            <person name="Amiri K.M.A."/>
        </authorList>
    </citation>
    <scope>NUCLEOTIDE SEQUENCE [LARGE SCALE GENOMIC DNA]</scope>
    <source>
        <strain evidence="1 2">SM2</strain>
    </source>
</reference>
<dbReference type="Pfam" id="PF00132">
    <property type="entry name" value="Hexapep"/>
    <property type="match status" value="1"/>
</dbReference>